<dbReference type="PANTHER" id="PTHR37842:SF2">
    <property type="entry name" value="GYLCOSYL HYDROLASE 115 C-TERMINAL DOMAIN-CONTAINING PROTEIN"/>
    <property type="match status" value="1"/>
</dbReference>
<reference evidence="1 2" key="1">
    <citation type="submission" date="2016-10" db="EMBL/GenBank/DDBJ databases">
        <title>Genome sequence of the ascomycete fungus Penicillium subrubescens.</title>
        <authorList>
            <person name="De Vries R.P."/>
            <person name="Peng M."/>
            <person name="Dilokpimol A."/>
            <person name="Hilden K."/>
            <person name="Makela M.R."/>
            <person name="Grigoriev I."/>
            <person name="Riley R."/>
            <person name="Granchi Z."/>
        </authorList>
    </citation>
    <scope>NUCLEOTIDE SEQUENCE [LARGE SCALE GENOMIC DNA]</scope>
    <source>
        <strain evidence="1 2">CBS 132785</strain>
    </source>
</reference>
<protein>
    <submittedName>
        <fullName evidence="1">Uncharacterized protein</fullName>
    </submittedName>
</protein>
<dbReference type="Proteomes" id="UP000186955">
    <property type="component" value="Unassembled WGS sequence"/>
</dbReference>
<evidence type="ECO:0000313" key="1">
    <source>
        <dbReference type="EMBL" id="OKP08353.1"/>
    </source>
</evidence>
<dbReference type="EMBL" id="MNBE01000569">
    <property type="protein sequence ID" value="OKP08353.1"/>
    <property type="molecule type" value="Genomic_DNA"/>
</dbReference>
<proteinExistence type="predicted"/>
<evidence type="ECO:0000313" key="2">
    <source>
        <dbReference type="Proteomes" id="UP000186955"/>
    </source>
</evidence>
<accession>A0A1Q5U7A4</accession>
<sequence>MGYLNKSQHRSCWCSSSTTDLFKHWAANELNQRIADRTADILNQYGTLVARRKYELLSQLPFAFSTTYYDETANNLAQWRDLLDQTQRVYDSLDQATQASFFEMGLHPVLAGKTVVDLYTKAALNGLCYRQGRISTNRLVQEVHDFVR</sequence>
<name>A0A1Q5U7A4_9EURO</name>
<gene>
    <name evidence="1" type="ORF">PENSUB_5720</name>
</gene>
<dbReference type="Gene3D" id="1.20.58.2150">
    <property type="match status" value="1"/>
</dbReference>
<organism evidence="1 2">
    <name type="scientific">Penicillium subrubescens</name>
    <dbReference type="NCBI Taxonomy" id="1316194"/>
    <lineage>
        <taxon>Eukaryota</taxon>
        <taxon>Fungi</taxon>
        <taxon>Dikarya</taxon>
        <taxon>Ascomycota</taxon>
        <taxon>Pezizomycotina</taxon>
        <taxon>Eurotiomycetes</taxon>
        <taxon>Eurotiomycetidae</taxon>
        <taxon>Eurotiales</taxon>
        <taxon>Aspergillaceae</taxon>
        <taxon>Penicillium</taxon>
    </lineage>
</organism>
<dbReference type="AlphaFoldDB" id="A0A1Q5U7A4"/>
<keyword evidence="2" id="KW-1185">Reference proteome</keyword>
<comment type="caution">
    <text evidence="1">The sequence shown here is derived from an EMBL/GenBank/DDBJ whole genome shotgun (WGS) entry which is preliminary data.</text>
</comment>
<dbReference type="STRING" id="1316194.A0A1Q5U7A4"/>
<dbReference type="PANTHER" id="PTHR37842">
    <property type="match status" value="1"/>
</dbReference>